<evidence type="ECO:0000313" key="13">
    <source>
        <dbReference type="Proteomes" id="UP000198669"/>
    </source>
</evidence>
<organism evidence="9 12">
    <name type="scientific">Methanohalophilus halophilus</name>
    <dbReference type="NCBI Taxonomy" id="2177"/>
    <lineage>
        <taxon>Archaea</taxon>
        <taxon>Methanobacteriati</taxon>
        <taxon>Methanobacteriota</taxon>
        <taxon>Stenosarchaea group</taxon>
        <taxon>Methanomicrobia</taxon>
        <taxon>Methanosarcinales</taxon>
        <taxon>Methanosarcinaceae</taxon>
        <taxon>Methanohalophilus</taxon>
    </lineage>
</organism>
<dbReference type="Proteomes" id="UP000267921">
    <property type="component" value="Unassembled WGS sequence"/>
</dbReference>
<feature type="transmembrane region" description="Helical" evidence="6">
    <location>
        <begin position="15"/>
        <end position="35"/>
    </location>
</feature>
<evidence type="ECO:0000256" key="1">
    <source>
        <dbReference type="ARBA" id="ARBA00004651"/>
    </source>
</evidence>
<evidence type="ECO:0000256" key="2">
    <source>
        <dbReference type="ARBA" id="ARBA00022475"/>
    </source>
</evidence>
<dbReference type="CDD" id="cd00130">
    <property type="entry name" value="PAS"/>
    <property type="match status" value="1"/>
</dbReference>
<comment type="subcellular location">
    <subcellularLocation>
        <location evidence="1">Cell membrane</location>
        <topology evidence="1">Multi-pass membrane protein</topology>
    </subcellularLocation>
</comment>
<dbReference type="SUPFAM" id="SSF55874">
    <property type="entry name" value="ATPase domain of HSP90 chaperone/DNA topoisomerase II/histidine kinase"/>
    <property type="match status" value="1"/>
</dbReference>
<dbReference type="Pfam" id="PF02743">
    <property type="entry name" value="dCache_1"/>
    <property type="match status" value="1"/>
</dbReference>
<evidence type="ECO:0000313" key="11">
    <source>
        <dbReference type="EMBL" id="SDV99333.1"/>
    </source>
</evidence>
<evidence type="ECO:0000256" key="5">
    <source>
        <dbReference type="ARBA" id="ARBA00023136"/>
    </source>
</evidence>
<dbReference type="SUPFAM" id="SSF55785">
    <property type="entry name" value="PYP-like sensor domain (PAS domain)"/>
    <property type="match status" value="1"/>
</dbReference>
<dbReference type="GO" id="GO:0005886">
    <property type="term" value="C:plasma membrane"/>
    <property type="evidence" value="ECO:0007669"/>
    <property type="project" value="UniProtKB-SubCell"/>
</dbReference>
<dbReference type="PANTHER" id="PTHR43065:SF23">
    <property type="entry name" value="SENSOR HISTIDINE KINASE PDTAS"/>
    <property type="match status" value="1"/>
</dbReference>
<dbReference type="EMBL" id="CP017921">
    <property type="protein sequence ID" value="APH38186.1"/>
    <property type="molecule type" value="Genomic_DNA"/>
</dbReference>
<feature type="transmembrane region" description="Helical" evidence="6">
    <location>
        <begin position="315"/>
        <end position="333"/>
    </location>
</feature>
<dbReference type="Gene3D" id="6.10.340.10">
    <property type="match status" value="1"/>
</dbReference>
<dbReference type="STRING" id="2177.BHR79_00945"/>
<evidence type="ECO:0000259" key="7">
    <source>
        <dbReference type="PROSITE" id="PS50109"/>
    </source>
</evidence>
<reference evidence="11 13" key="2">
    <citation type="submission" date="2016-10" db="EMBL/GenBank/DDBJ databases">
        <authorList>
            <person name="de Groot N.N."/>
        </authorList>
    </citation>
    <scope>NUCLEOTIDE SEQUENCE [LARGE SCALE GENOMIC DNA]</scope>
    <source>
        <strain evidence="11 13">Z-7982</strain>
    </source>
</reference>
<keyword evidence="2" id="KW-1003">Cell membrane</keyword>
<evidence type="ECO:0000313" key="14">
    <source>
        <dbReference type="Proteomes" id="UP000267921"/>
    </source>
</evidence>
<dbReference type="InterPro" id="IPR003594">
    <property type="entry name" value="HATPase_dom"/>
</dbReference>
<dbReference type="KEGG" id="mhaz:BHR79_00945"/>
<keyword evidence="5 6" id="KW-0472">Membrane</keyword>
<keyword evidence="3 6" id="KW-0812">Transmembrane</keyword>
<evidence type="ECO:0000256" key="6">
    <source>
        <dbReference type="SAM" id="Phobius"/>
    </source>
</evidence>
<dbReference type="CDD" id="cd12913">
    <property type="entry name" value="PDC1_MCP_like"/>
    <property type="match status" value="1"/>
</dbReference>
<feature type="domain" description="Histidine kinase" evidence="7">
    <location>
        <begin position="553"/>
        <end position="745"/>
    </location>
</feature>
<evidence type="ECO:0000313" key="12">
    <source>
        <dbReference type="Proteomes" id="UP000186879"/>
    </source>
</evidence>
<dbReference type="InterPro" id="IPR035965">
    <property type="entry name" value="PAS-like_dom_sf"/>
</dbReference>
<keyword evidence="4 6" id="KW-1133">Transmembrane helix</keyword>
<keyword evidence="9" id="KW-0418">Kinase</keyword>
<dbReference type="CDD" id="cd12912">
    <property type="entry name" value="PDC2_MCP_like"/>
    <property type="match status" value="1"/>
</dbReference>
<evidence type="ECO:0000256" key="4">
    <source>
        <dbReference type="ARBA" id="ARBA00022989"/>
    </source>
</evidence>
<evidence type="ECO:0000259" key="8">
    <source>
        <dbReference type="PROSITE" id="PS50113"/>
    </source>
</evidence>
<reference evidence="10 14" key="3">
    <citation type="submission" date="2018-10" db="EMBL/GenBank/DDBJ databases">
        <title>Cultivation of a novel Methanohalophilus strain from Kebrit Deep of the Red Sea and a genomic comparison of members of the genus Methanohalophilus.</title>
        <authorList>
            <person name="Guan Y."/>
            <person name="Ngugi D.K."/>
            <person name="Stingl U."/>
        </authorList>
    </citation>
    <scope>NUCLEOTIDE SEQUENCE [LARGE SCALE GENOMIC DNA]</scope>
    <source>
        <strain evidence="10 14">DSM 3094</strain>
    </source>
</reference>
<dbReference type="SMART" id="SM00387">
    <property type="entry name" value="HATPase_c"/>
    <property type="match status" value="1"/>
</dbReference>
<dbReference type="InterPro" id="IPR013655">
    <property type="entry name" value="PAS_fold_3"/>
</dbReference>
<dbReference type="InterPro" id="IPR000014">
    <property type="entry name" value="PAS"/>
</dbReference>
<dbReference type="EMBL" id="FNMU01000001">
    <property type="protein sequence ID" value="SDV99333.1"/>
    <property type="molecule type" value="Genomic_DNA"/>
</dbReference>
<dbReference type="EMBL" id="RJJG01000001">
    <property type="protein sequence ID" value="RNI10947.1"/>
    <property type="molecule type" value="Genomic_DNA"/>
</dbReference>
<evidence type="ECO:0000313" key="10">
    <source>
        <dbReference type="EMBL" id="RNI10947.1"/>
    </source>
</evidence>
<dbReference type="Proteomes" id="UP000186879">
    <property type="component" value="Chromosome"/>
</dbReference>
<dbReference type="InterPro" id="IPR005467">
    <property type="entry name" value="His_kinase_dom"/>
</dbReference>
<dbReference type="OrthoDB" id="8127at2157"/>
<dbReference type="RefSeq" id="WP_072560397.1">
    <property type="nucleotide sequence ID" value="NZ_CP017921.1"/>
</dbReference>
<dbReference type="PANTHER" id="PTHR43065">
    <property type="entry name" value="SENSOR HISTIDINE KINASE"/>
    <property type="match status" value="1"/>
</dbReference>
<proteinExistence type="predicted"/>
<dbReference type="Pfam" id="PF07568">
    <property type="entry name" value="HisKA_2"/>
    <property type="match status" value="1"/>
</dbReference>
<dbReference type="InterPro" id="IPR000700">
    <property type="entry name" value="PAS-assoc_C"/>
</dbReference>
<dbReference type="PROSITE" id="PS50109">
    <property type="entry name" value="HIS_KIN"/>
    <property type="match status" value="1"/>
</dbReference>
<gene>
    <name evidence="9" type="ORF">BHR79_00945</name>
    <name evidence="10" type="ORF">EFE40_01855</name>
    <name evidence="11" type="ORF">SAMN04515625_0004</name>
</gene>
<dbReference type="GeneID" id="30582277"/>
<name>A0A1L3PZY5_9EURY</name>
<dbReference type="Pfam" id="PF08447">
    <property type="entry name" value="PAS_3"/>
    <property type="match status" value="1"/>
</dbReference>
<feature type="domain" description="PAC" evidence="8">
    <location>
        <begin position="469"/>
        <end position="545"/>
    </location>
</feature>
<dbReference type="InterPro" id="IPR033479">
    <property type="entry name" value="dCache_1"/>
</dbReference>
<dbReference type="Gene3D" id="3.30.565.10">
    <property type="entry name" value="Histidine kinase-like ATPase, C-terminal domain"/>
    <property type="match status" value="1"/>
</dbReference>
<keyword evidence="12" id="KW-1185">Reference proteome</keyword>
<dbReference type="GO" id="GO:0016301">
    <property type="term" value="F:kinase activity"/>
    <property type="evidence" value="ECO:0007669"/>
    <property type="project" value="UniProtKB-KW"/>
</dbReference>
<dbReference type="Gene3D" id="3.30.450.20">
    <property type="entry name" value="PAS domain"/>
    <property type="match status" value="3"/>
</dbReference>
<dbReference type="InterPro" id="IPR011495">
    <property type="entry name" value="Sig_transdc_His_kin_sub2_dim/P"/>
</dbReference>
<evidence type="ECO:0000256" key="3">
    <source>
        <dbReference type="ARBA" id="ARBA00022692"/>
    </source>
</evidence>
<dbReference type="Pfam" id="PF02518">
    <property type="entry name" value="HATPase_c"/>
    <property type="match status" value="1"/>
</dbReference>
<dbReference type="Proteomes" id="UP000198669">
    <property type="component" value="Unassembled WGS sequence"/>
</dbReference>
<dbReference type="AlphaFoldDB" id="A0A1L3PZY5"/>
<reference evidence="9 12" key="1">
    <citation type="submission" date="2016-10" db="EMBL/GenBank/DDBJ databases">
        <title>Methanohalophilus halophilus.</title>
        <authorList>
            <person name="L'haridon S."/>
        </authorList>
    </citation>
    <scope>NUCLEOTIDE SEQUENCE [LARGE SCALE GENOMIC DNA]</scope>
    <source>
        <strain evidence="9 12">Z-7982</strain>
    </source>
</reference>
<dbReference type="InterPro" id="IPR036890">
    <property type="entry name" value="HATPase_C_sf"/>
</dbReference>
<accession>A0A1L3PZY5</accession>
<evidence type="ECO:0000313" key="9">
    <source>
        <dbReference type="EMBL" id="APH38186.1"/>
    </source>
</evidence>
<keyword evidence="9" id="KW-0808">Transferase</keyword>
<dbReference type="PROSITE" id="PS50113">
    <property type="entry name" value="PAC"/>
    <property type="match status" value="1"/>
</dbReference>
<sequence length="755" mass="85683">MIEMTWKDVPLKSKLVFFILMGILVVLITSTAVIISTVTTQEEDLAYQQSIETAKNYANKFDIEMRSNQAIGQTIAHSLTQYHSENRTEVNNILLKLLEENPDLLGTYVCFEPNAFDGMDSSYVNTTGHDETGRFIPYWNRIPGEITLDPLLDYETSGYYQLPKKLNRDIVTEPYYYEGVFIVSYVTPIMREGEFIGIGGVDVSLNHLNAVINKVKTFDTGYAIMTGNTGILISHPTDEELVGAKTLYDYGVPEITQMADEIKLGKSGYIETIDPITGKDVVMFYEPIRTSNFAFILVVPRDEMLAGVTDLRNRLLLISSISLIFMGAVAILITRSVTGPINEIVNDFKNISDAAIGGKLDERAETDVDIDFREIPEGLNDILNALENASQLREEMEKVVNNSPVIVFKWKAEKNWPVEVVSKNISQFGYSPEDFGPDGLDYGDIVHPDDLPEVETKLGEICSGKETQFNIEYRILTKDGETRWVDERTFIQREQREVIHNIINEDNDIYSQVSDLEGKCHDVKYLQGVIVNIDERKKAEEALLKIEDIRKKEIHHRIKNNLQVISTLLYLESEKFRDEDVLDAFNNSRDRVRTMALVHEKLYQSKDMESIDFADYSKNLINYLSQSYVLEKSEVDIKINVENIFLGMDTAVPLGIIINELVSNSLKYAFDKGKGTIIIELRKINDHHKLVVSDNGIGMKGEIDFEDTDSLGLLLVHTLAEQINATIEIDTSKGTRFEITFQEKNQEITEGEDVR</sequence>
<protein>
    <submittedName>
        <fullName evidence="9 11">Histidine kinase</fullName>
    </submittedName>
</protein>